<evidence type="ECO:0000313" key="1">
    <source>
        <dbReference type="EMBL" id="CAH9085666.1"/>
    </source>
</evidence>
<gene>
    <name evidence="1" type="ORF">CEPIT_LOCUS9462</name>
</gene>
<reference evidence="1" key="1">
    <citation type="submission" date="2022-07" db="EMBL/GenBank/DDBJ databases">
        <authorList>
            <person name="Macas J."/>
            <person name="Novak P."/>
            <person name="Neumann P."/>
        </authorList>
    </citation>
    <scope>NUCLEOTIDE SEQUENCE</scope>
</reference>
<dbReference type="AlphaFoldDB" id="A0AAV0CYZ4"/>
<accession>A0AAV0CYZ4</accession>
<sequence length="267" mass="29778">MNDSLLKKTEIEHVGKVISDTAGSLTDLYPLPFDGSYHQSFETDISISGALLHADIEYLDSFNHSMELVSVDDHERNSETVICANLKDFFQATLTNGVDSLSHFLLLEFERILTSALGNLILTSPDNGNSSNTKIASEQADQKRTGFLESSDGFRNSHTHPGWEFPDITDNFTATFECGGAYDSSGFALSGDEFNGHVSENEKRVPISTVEDLWDSDSNGVLCQKALLVTQENCLPTQNLNTQKRMYKKKNQRSHIMRTRSQTRVEL</sequence>
<evidence type="ECO:0000313" key="2">
    <source>
        <dbReference type="Proteomes" id="UP001152523"/>
    </source>
</evidence>
<organism evidence="1 2">
    <name type="scientific">Cuscuta epithymum</name>
    <dbReference type="NCBI Taxonomy" id="186058"/>
    <lineage>
        <taxon>Eukaryota</taxon>
        <taxon>Viridiplantae</taxon>
        <taxon>Streptophyta</taxon>
        <taxon>Embryophyta</taxon>
        <taxon>Tracheophyta</taxon>
        <taxon>Spermatophyta</taxon>
        <taxon>Magnoliopsida</taxon>
        <taxon>eudicotyledons</taxon>
        <taxon>Gunneridae</taxon>
        <taxon>Pentapetalae</taxon>
        <taxon>asterids</taxon>
        <taxon>lamiids</taxon>
        <taxon>Solanales</taxon>
        <taxon>Convolvulaceae</taxon>
        <taxon>Cuscuteae</taxon>
        <taxon>Cuscuta</taxon>
        <taxon>Cuscuta subgen. Cuscuta</taxon>
    </lineage>
</organism>
<dbReference type="Proteomes" id="UP001152523">
    <property type="component" value="Unassembled WGS sequence"/>
</dbReference>
<comment type="caution">
    <text evidence="1">The sequence shown here is derived from an EMBL/GenBank/DDBJ whole genome shotgun (WGS) entry which is preliminary data.</text>
</comment>
<proteinExistence type="predicted"/>
<name>A0AAV0CYZ4_9ASTE</name>
<keyword evidence="2" id="KW-1185">Reference proteome</keyword>
<protein>
    <submittedName>
        <fullName evidence="1">Uncharacterized protein</fullName>
    </submittedName>
</protein>
<dbReference type="EMBL" id="CAMAPF010000053">
    <property type="protein sequence ID" value="CAH9085666.1"/>
    <property type="molecule type" value="Genomic_DNA"/>
</dbReference>